<dbReference type="AlphaFoldDB" id="A0A069A3I7"/>
<organism evidence="1">
    <name type="scientific">Clostridioides difficile</name>
    <name type="common">Peptoclostridium difficile</name>
    <dbReference type="NCBI Taxonomy" id="1496"/>
    <lineage>
        <taxon>Bacteria</taxon>
        <taxon>Bacillati</taxon>
        <taxon>Bacillota</taxon>
        <taxon>Clostridia</taxon>
        <taxon>Peptostreptococcales</taxon>
        <taxon>Peptostreptococcaceae</taxon>
        <taxon>Clostridioides</taxon>
    </lineage>
</organism>
<dbReference type="EMBL" id="LK932338">
    <property type="protein sequence ID" value="CDS82945.1"/>
    <property type="molecule type" value="Genomic_DNA"/>
</dbReference>
<evidence type="ECO:0000313" key="1">
    <source>
        <dbReference type="EMBL" id="CDS82945.1"/>
    </source>
</evidence>
<dbReference type="RefSeq" id="WP_015994346.1">
    <property type="nucleotide sequence ID" value="NZ_BIOV01000045.1"/>
</dbReference>
<sequence length="112" mass="12878">MTPTSNLIEKLRLLLNDKDKKSFTDEELNLFLEEADCIYCAASQGWVLKSLQYENTVGEMYEYKVGQETYKSSSIKDLVSVAYQNAEKFKDMCTNKKEKGSFMLGISTEFEI</sequence>
<name>A0A069A3I7_CLODI</name>
<accession>A0A069A3I7</accession>
<protein>
    <submittedName>
        <fullName evidence="1">Uncharacterized protein</fullName>
    </submittedName>
</protein>
<gene>
    <name evidence="1" type="ORF">BN1097_1310008</name>
</gene>
<proteinExistence type="predicted"/>
<reference evidence="1" key="1">
    <citation type="submission" date="2014-07" db="EMBL/GenBank/DDBJ databases">
        <authorList>
            <person name="Monot Marc"/>
        </authorList>
    </citation>
    <scope>NUCLEOTIDE SEQUENCE</scope>
    <source>
        <strain evidence="1">7032994</strain>
    </source>
</reference>